<name>A0ABS6KF97_9MYCO</name>
<accession>A0ABS6KF97</accession>
<comment type="caution">
    <text evidence="1">The sequence shown here is derived from an EMBL/GenBank/DDBJ whole genome shotgun (WGS) entry which is preliminary data.</text>
</comment>
<dbReference type="EMBL" id="VOMB01000001">
    <property type="protein sequence ID" value="MBU9762253.1"/>
    <property type="molecule type" value="Genomic_DNA"/>
</dbReference>
<dbReference type="RefSeq" id="WP_217154291.1">
    <property type="nucleotide sequence ID" value="NZ_VOMB01000001.1"/>
</dbReference>
<keyword evidence="2" id="KW-1185">Reference proteome</keyword>
<sequence length="104" mass="9754">MSGGQILKVDPAALTTAGTAFSQAGASVAGLGADAVLADAAAAVPQLATAGACHDAQSAVSAATTAVADAANTFGSNLSKAASGYESQDEASAASIKKVEMPGG</sequence>
<evidence type="ECO:0000313" key="1">
    <source>
        <dbReference type="EMBL" id="MBU9762253.1"/>
    </source>
</evidence>
<evidence type="ECO:0008006" key="3">
    <source>
        <dbReference type="Google" id="ProtNLM"/>
    </source>
</evidence>
<reference evidence="1 2" key="1">
    <citation type="journal article" date="2021" name="Sci. Rep.">
        <title>Phenotypic and genomic hallmarks of a novel, potentially pathogenic rapidly growing Mycobacterium species related to the Mycobacterium fortuitum complex.</title>
        <authorList>
            <person name="Gharbi R."/>
            <person name="Khanna V."/>
            <person name="Frigui W."/>
            <person name="Mhenni B."/>
            <person name="Brosch R."/>
            <person name="Mardassi H."/>
        </authorList>
    </citation>
    <scope>NUCLEOTIDE SEQUENCE [LARGE SCALE GENOMIC DNA]</scope>
    <source>
        <strain evidence="1 2">TNTM28</strain>
    </source>
</reference>
<proteinExistence type="predicted"/>
<gene>
    <name evidence="1" type="ORF">FR943_00070</name>
</gene>
<organism evidence="1 2">
    <name type="scientific">[Mycobacterium] fortunisiensis</name>
    <dbReference type="NCBI Taxonomy" id="2600579"/>
    <lineage>
        <taxon>Bacteria</taxon>
        <taxon>Bacillati</taxon>
        <taxon>Actinomycetota</taxon>
        <taxon>Actinomycetes</taxon>
        <taxon>Mycobacteriales</taxon>
        <taxon>Mycobacteriaceae</taxon>
        <taxon>Mycolicibacterium</taxon>
    </lineage>
</organism>
<dbReference type="Proteomes" id="UP000812982">
    <property type="component" value="Unassembled WGS sequence"/>
</dbReference>
<evidence type="ECO:0000313" key="2">
    <source>
        <dbReference type="Proteomes" id="UP000812982"/>
    </source>
</evidence>
<protein>
    <recommendedName>
        <fullName evidence="3">ESX-1 secretion-associated protein</fullName>
    </recommendedName>
</protein>